<keyword evidence="2" id="KW-0614">Plasmid</keyword>
<geneLocation type="plasmid" evidence="3">
    <name>pArsFIN4</name>
</geneLocation>
<keyword evidence="6" id="KW-1185">Reference proteome</keyword>
<reference evidence="4" key="2">
    <citation type="submission" date="2023-04" db="EMBL/GenBank/DDBJ databases">
        <title>Genome dynamics across the evolutionary transition to endosymbiosis.</title>
        <authorList>
            <person name="Siozios S."/>
            <person name="Nadal-Jimenez P."/>
            <person name="Azagi T."/>
            <person name="Sprong H."/>
            <person name="Frost C.L."/>
            <person name="Parratt S.R."/>
            <person name="Taylor G."/>
            <person name="Brettell L."/>
            <person name="Lew K.C."/>
            <person name="Croft L."/>
            <person name="King K.C."/>
            <person name="Brockhurst M.A."/>
            <person name="Hypsa V."/>
            <person name="Novakova E."/>
            <person name="Darby A.C."/>
            <person name="Hurst G.D.D."/>
        </authorList>
    </citation>
    <scope>NUCLEOTIDE SEQUENCE</scope>
    <source>
        <strain evidence="4">ANv_CAN</strain>
        <plasmid evidence="4">paNv_CAN11</plasmid>
    </source>
</reference>
<evidence type="ECO:0000313" key="3">
    <source>
        <dbReference type="EMBL" id="QBY46073.1"/>
    </source>
</evidence>
<organism evidence="2 5">
    <name type="scientific">Arsenophonus nasoniae</name>
    <name type="common">son-killer infecting Nasonia vitripennis</name>
    <dbReference type="NCBI Taxonomy" id="638"/>
    <lineage>
        <taxon>Bacteria</taxon>
        <taxon>Pseudomonadati</taxon>
        <taxon>Pseudomonadota</taxon>
        <taxon>Gammaproteobacteria</taxon>
        <taxon>Enterobacterales</taxon>
        <taxon>Morganellaceae</taxon>
        <taxon>Arsenophonus</taxon>
    </lineage>
</organism>
<sequence>MKIDRPNIDIQPFAGSSKTEERTAFGSKEITDNLEKNLNADFARGWGIVPVSELPTMQDFNAVGFTISSLVTHLYQNGIAEYAEKQIYNKGAVCLSDGNIYISKTENNAGNPVTDTTQWQSLKDAILAANIVQQLGNATDKVMSQKSVTDALNTKQAKGDYATKTELTQGLNTKLNSSNVKQTIGNSTTEVMSQKAVTDAISDNGVPVGTIIMLAHKSEPKGRYLKANGVAVSRQKYYELFEVIGTNYGAGDGSTTFNLPDLRDEFPRFAGDNREIGSKQGDAIRKITGKWNGGVKNKKHTDGSVRFIKDRIWGIDGELTTEDTDFNRGNGPTEGWDAYELDSSLEVPTADENRPRNIALIGWIKY</sequence>
<dbReference type="Proteomes" id="UP001177592">
    <property type="component" value="Plasmid paNv_CAN11"/>
</dbReference>
<geneLocation type="plasmid" evidence="5">
    <name>parsfin3</name>
</geneLocation>
<geneLocation type="plasmid" evidence="4 6">
    <name>paNv_CAN11</name>
</geneLocation>
<dbReference type="AlphaFoldDB" id="A0A4P7LA05"/>
<dbReference type="KEGG" id="ans:ArsFIN_46840"/>
<name>A0A4P7LA05_9GAMM</name>
<dbReference type="Pfam" id="PF07484">
    <property type="entry name" value="Collar"/>
    <property type="match status" value="1"/>
</dbReference>
<dbReference type="Proteomes" id="UP000295134">
    <property type="component" value="Plasmid pArsFIN3"/>
</dbReference>
<dbReference type="RefSeq" id="WP_135678572.1">
    <property type="nucleotide sequence ID" value="NZ_CP038615.1"/>
</dbReference>
<proteinExistence type="predicted"/>
<evidence type="ECO:0000259" key="1">
    <source>
        <dbReference type="Pfam" id="PF07484"/>
    </source>
</evidence>
<dbReference type="KEGG" id="ans:ArsFIN_45830"/>
<dbReference type="Gene3D" id="3.90.1340.10">
    <property type="entry name" value="Phage tail collar domain"/>
    <property type="match status" value="1"/>
</dbReference>
<dbReference type="Proteomes" id="UP000295134">
    <property type="component" value="Plasmid pArsFIN4"/>
</dbReference>
<evidence type="ECO:0000313" key="5">
    <source>
        <dbReference type="Proteomes" id="UP000295134"/>
    </source>
</evidence>
<dbReference type="SUPFAM" id="SSF88874">
    <property type="entry name" value="Receptor-binding domain of short tail fibre protein gp12"/>
    <property type="match status" value="1"/>
</dbReference>
<protein>
    <submittedName>
        <fullName evidence="2">Phage Tail Collar Domain protein</fullName>
    </submittedName>
    <submittedName>
        <fullName evidence="4">Phage tail protein</fullName>
    </submittedName>
</protein>
<evidence type="ECO:0000313" key="4">
    <source>
        <dbReference type="EMBL" id="WGM08990.1"/>
    </source>
</evidence>
<geneLocation type="plasmid" evidence="5">
    <name>parsfin4</name>
</geneLocation>
<dbReference type="EMBL" id="CP038615">
    <property type="protein sequence ID" value="QBY45972.1"/>
    <property type="molecule type" value="Genomic_DNA"/>
</dbReference>
<feature type="domain" description="Phage tail collar" evidence="1">
    <location>
        <begin position="209"/>
        <end position="267"/>
    </location>
</feature>
<dbReference type="InterPro" id="IPR037053">
    <property type="entry name" value="Phage_tail_collar_dom_sf"/>
</dbReference>
<dbReference type="EMBL" id="CP038616">
    <property type="protein sequence ID" value="QBY46073.1"/>
    <property type="molecule type" value="Genomic_DNA"/>
</dbReference>
<dbReference type="EMBL" id="CP123534">
    <property type="protein sequence ID" value="WGM08990.1"/>
    <property type="molecule type" value="Genomic_DNA"/>
</dbReference>
<geneLocation type="plasmid" evidence="2">
    <name>pArsFIN3</name>
</geneLocation>
<accession>A0A4P7LA05</accession>
<evidence type="ECO:0000313" key="2">
    <source>
        <dbReference type="EMBL" id="QBY45972.1"/>
    </source>
</evidence>
<reference evidence="2 5" key="1">
    <citation type="submission" date="2019-03" db="EMBL/GenBank/DDBJ databases">
        <title>Long-read sequencing reveals hyperdense prophage content in a complex bacterial symbiont genome.</title>
        <authorList>
            <person name="Frost C.L."/>
            <person name="Siozios S."/>
            <person name="Nadal-Jimenez P."/>
            <person name="Brockhurst M.A."/>
            <person name="King K.C."/>
            <person name="Darby A.C."/>
            <person name="Hurst G.D.D."/>
        </authorList>
    </citation>
    <scope>NUCLEOTIDE SEQUENCE [LARGE SCALE GENOMIC DNA]</scope>
    <source>
        <strain evidence="2 5">FIN</strain>
        <plasmid evidence="5">parsfin3</plasmid>
        <plasmid evidence="2">pArsFIN3</plasmid>
        <plasmid evidence="5">parsfin4</plasmid>
        <plasmid evidence="3">pArsFIN4</plasmid>
    </source>
</reference>
<gene>
    <name evidence="2" type="ORF">ArsFIN_45830</name>
    <name evidence="3" type="ORF">ArsFIN_46840</name>
    <name evidence="4" type="ORF">QE258_26905</name>
</gene>
<dbReference type="InterPro" id="IPR011083">
    <property type="entry name" value="Phage_tail_collar_dom"/>
</dbReference>
<evidence type="ECO:0000313" key="6">
    <source>
        <dbReference type="Proteomes" id="UP001177592"/>
    </source>
</evidence>
<dbReference type="GeneID" id="39752183"/>